<proteinExistence type="predicted"/>
<comment type="caution">
    <text evidence="2">The sequence shown here is derived from an EMBL/GenBank/DDBJ whole genome shotgun (WGS) entry which is preliminary data.</text>
</comment>
<reference evidence="2" key="1">
    <citation type="journal article" date="2023" name="DNA Res.">
        <title>Chromosome-level genome assembly of Phrynocephalus forsythii using third-generation DNA sequencing and Hi-C analysis.</title>
        <authorList>
            <person name="Qi Y."/>
            <person name="Zhao W."/>
            <person name="Zhao Y."/>
            <person name="Niu C."/>
            <person name="Cao S."/>
            <person name="Zhang Y."/>
        </authorList>
    </citation>
    <scope>NUCLEOTIDE SEQUENCE</scope>
    <source>
        <tissue evidence="2">Muscle</tissue>
    </source>
</reference>
<dbReference type="AlphaFoldDB" id="A0A9Q1B1D8"/>
<keyword evidence="3" id="KW-1185">Reference proteome</keyword>
<dbReference type="Proteomes" id="UP001142489">
    <property type="component" value="Unassembled WGS sequence"/>
</dbReference>
<organism evidence="2 3">
    <name type="scientific">Phrynocephalus forsythii</name>
    <dbReference type="NCBI Taxonomy" id="171643"/>
    <lineage>
        <taxon>Eukaryota</taxon>
        <taxon>Metazoa</taxon>
        <taxon>Chordata</taxon>
        <taxon>Craniata</taxon>
        <taxon>Vertebrata</taxon>
        <taxon>Euteleostomi</taxon>
        <taxon>Lepidosauria</taxon>
        <taxon>Squamata</taxon>
        <taxon>Bifurcata</taxon>
        <taxon>Unidentata</taxon>
        <taxon>Episquamata</taxon>
        <taxon>Toxicofera</taxon>
        <taxon>Iguania</taxon>
        <taxon>Acrodonta</taxon>
        <taxon>Agamidae</taxon>
        <taxon>Agaminae</taxon>
        <taxon>Phrynocephalus</taxon>
    </lineage>
</organism>
<sequence>PVACLCWPRLHPEWSPGCLLPLVPPWSSCCAFGEGRRERGPLELLGFPSFPGRWPRLRGVCVGVWVWVSVHYGKMLVITEGRDSISGVLGRDKACCVLQSCGEKGFASQGVESRVCSISGGNQISLSYMRGGIDSPGLWIMSTHRNLAASFHDRSAGPLDVLGVIHPRHSSYRQVPLNSYGSLLGMRVCVLPQPPSVGRHPGTPLPGPGWIHGEQGPLGPRVMMCIHCLHQERRYASACHLLGKCTLEGAVALGTCSPMHLRGPSGKRMLVPRLPSRSSRRFGFFLPPTFQSADSDLPYPPPQREPNIYMVPQGIKPVLQRTAIEVSTEGPDYCDMLGYEVSKGGMNKGESRFHKGSVNTRRHHVLAKRPS</sequence>
<feature type="compositionally biased region" description="Basic residues" evidence="1">
    <location>
        <begin position="360"/>
        <end position="371"/>
    </location>
</feature>
<feature type="non-terminal residue" evidence="2">
    <location>
        <position position="1"/>
    </location>
</feature>
<gene>
    <name evidence="2" type="ORF">JRQ81_016344</name>
</gene>
<dbReference type="EMBL" id="JAPFRF010000007">
    <property type="protein sequence ID" value="KAJ7326585.1"/>
    <property type="molecule type" value="Genomic_DNA"/>
</dbReference>
<feature type="region of interest" description="Disordered" evidence="1">
    <location>
        <begin position="350"/>
        <end position="371"/>
    </location>
</feature>
<accession>A0A9Q1B1D8</accession>
<evidence type="ECO:0000313" key="3">
    <source>
        <dbReference type="Proteomes" id="UP001142489"/>
    </source>
</evidence>
<evidence type="ECO:0000313" key="2">
    <source>
        <dbReference type="EMBL" id="KAJ7326585.1"/>
    </source>
</evidence>
<name>A0A9Q1B1D8_9SAUR</name>
<protein>
    <submittedName>
        <fullName evidence="2">Uncharacterized protein</fullName>
    </submittedName>
</protein>
<evidence type="ECO:0000256" key="1">
    <source>
        <dbReference type="SAM" id="MobiDB-lite"/>
    </source>
</evidence>
<feature type="non-terminal residue" evidence="2">
    <location>
        <position position="371"/>
    </location>
</feature>